<evidence type="ECO:0000256" key="5">
    <source>
        <dbReference type="ARBA" id="ARBA00023136"/>
    </source>
</evidence>
<evidence type="ECO:0000256" key="6">
    <source>
        <dbReference type="SAM" id="Phobius"/>
    </source>
</evidence>
<keyword evidence="3 6" id="KW-0812">Transmembrane</keyword>
<feature type="transmembrane region" description="Helical" evidence="6">
    <location>
        <begin position="196"/>
        <end position="222"/>
    </location>
</feature>
<evidence type="ECO:0000256" key="1">
    <source>
        <dbReference type="ARBA" id="ARBA00004141"/>
    </source>
</evidence>
<keyword evidence="8" id="KW-1185">Reference proteome</keyword>
<keyword evidence="5 6" id="KW-0472">Membrane</keyword>
<comment type="similarity">
    <text evidence="2">Belongs to the major facilitator superfamily. Proton-dependent oligopeptide transporter (POT/PTR) (TC 2.A.17) family.</text>
</comment>
<feature type="transmembrane region" description="Helical" evidence="6">
    <location>
        <begin position="74"/>
        <end position="94"/>
    </location>
</feature>
<organism evidence="7 8">
    <name type="scientific">Trapa incisa</name>
    <dbReference type="NCBI Taxonomy" id="236973"/>
    <lineage>
        <taxon>Eukaryota</taxon>
        <taxon>Viridiplantae</taxon>
        <taxon>Streptophyta</taxon>
        <taxon>Embryophyta</taxon>
        <taxon>Tracheophyta</taxon>
        <taxon>Spermatophyta</taxon>
        <taxon>Magnoliopsida</taxon>
        <taxon>eudicotyledons</taxon>
        <taxon>Gunneridae</taxon>
        <taxon>Pentapetalae</taxon>
        <taxon>rosids</taxon>
        <taxon>malvids</taxon>
        <taxon>Myrtales</taxon>
        <taxon>Lythraceae</taxon>
        <taxon>Trapa</taxon>
    </lineage>
</organism>
<dbReference type="SUPFAM" id="SSF103473">
    <property type="entry name" value="MFS general substrate transporter"/>
    <property type="match status" value="2"/>
</dbReference>
<dbReference type="InterPro" id="IPR000109">
    <property type="entry name" value="POT_fam"/>
</dbReference>
<dbReference type="Proteomes" id="UP001345219">
    <property type="component" value="Chromosome 4"/>
</dbReference>
<feature type="transmembrane region" description="Helical" evidence="6">
    <location>
        <begin position="298"/>
        <end position="319"/>
    </location>
</feature>
<feature type="transmembrane region" description="Helical" evidence="6">
    <location>
        <begin position="504"/>
        <end position="522"/>
    </location>
</feature>
<reference evidence="7 8" key="1">
    <citation type="journal article" date="2023" name="Hortic Res">
        <title>Pangenome of water caltrop reveals structural variations and asymmetric subgenome divergence after allopolyploidization.</title>
        <authorList>
            <person name="Zhang X."/>
            <person name="Chen Y."/>
            <person name="Wang L."/>
            <person name="Yuan Y."/>
            <person name="Fang M."/>
            <person name="Shi L."/>
            <person name="Lu R."/>
            <person name="Comes H.P."/>
            <person name="Ma Y."/>
            <person name="Chen Y."/>
            <person name="Huang G."/>
            <person name="Zhou Y."/>
            <person name="Zheng Z."/>
            <person name="Qiu Y."/>
        </authorList>
    </citation>
    <scope>NUCLEOTIDE SEQUENCE [LARGE SCALE GENOMIC DNA]</scope>
    <source>
        <tissue evidence="7">Roots</tissue>
    </source>
</reference>
<dbReference type="Gene3D" id="1.20.1250.20">
    <property type="entry name" value="MFS general substrate transporter like domains"/>
    <property type="match status" value="1"/>
</dbReference>
<comment type="caution">
    <text evidence="7">The sequence shown here is derived from an EMBL/GenBank/DDBJ whole genome shotgun (WGS) entry which is preliminary data.</text>
</comment>
<gene>
    <name evidence="7" type="ORF">SAY87_005007</name>
</gene>
<dbReference type="AlphaFoldDB" id="A0AAN7JQ64"/>
<accession>A0AAN7JQ64</accession>
<evidence type="ECO:0000313" key="7">
    <source>
        <dbReference type="EMBL" id="KAK4751525.1"/>
    </source>
</evidence>
<feature type="transmembrane region" description="Helical" evidence="6">
    <location>
        <begin position="429"/>
        <end position="448"/>
    </location>
</feature>
<comment type="subcellular location">
    <subcellularLocation>
        <location evidence="1">Membrane</location>
        <topology evidence="1">Multi-pass membrane protein</topology>
    </subcellularLocation>
</comment>
<evidence type="ECO:0000256" key="4">
    <source>
        <dbReference type="ARBA" id="ARBA00022989"/>
    </source>
</evidence>
<evidence type="ECO:0000313" key="8">
    <source>
        <dbReference type="Proteomes" id="UP001345219"/>
    </source>
</evidence>
<feature type="transmembrane region" description="Helical" evidence="6">
    <location>
        <begin position="379"/>
        <end position="398"/>
    </location>
</feature>
<feature type="transmembrane region" description="Helical" evidence="6">
    <location>
        <begin position="106"/>
        <end position="123"/>
    </location>
</feature>
<dbReference type="InterPro" id="IPR036259">
    <property type="entry name" value="MFS_trans_sf"/>
</dbReference>
<evidence type="ECO:0000256" key="2">
    <source>
        <dbReference type="ARBA" id="ARBA00005982"/>
    </source>
</evidence>
<feature type="transmembrane region" description="Helical" evidence="6">
    <location>
        <begin position="171"/>
        <end position="190"/>
    </location>
</feature>
<evidence type="ECO:0000256" key="3">
    <source>
        <dbReference type="ARBA" id="ARBA00022692"/>
    </source>
</evidence>
<protein>
    <submittedName>
        <fullName evidence="7">Uncharacterized protein</fullName>
    </submittedName>
</protein>
<dbReference type="GO" id="GO:0022857">
    <property type="term" value="F:transmembrane transporter activity"/>
    <property type="evidence" value="ECO:0007669"/>
    <property type="project" value="InterPro"/>
</dbReference>
<dbReference type="GO" id="GO:0016020">
    <property type="term" value="C:membrane"/>
    <property type="evidence" value="ECO:0007669"/>
    <property type="project" value="UniProtKB-SubCell"/>
</dbReference>
<feature type="transmembrane region" description="Helical" evidence="6">
    <location>
        <begin position="339"/>
        <end position="359"/>
    </location>
</feature>
<sequence length="540" mass="59129">MGLNRSCVLLIVIAGIERFAFKGVASNLVTYLTDVEGMSNSSAARMVNSWCGFTSILPLLIAPLADSYWNRRSTILASAFIYISGLLALTLTAMASERSPENKRSLSVLFSSLCTISVGLAGYSPSLQAFGTDQLEAEEEKEEALPPSKAESGCGCGCGQPPDKKSPFFQWWYFGVCTGSLLGTTLLSYVEDTFGWVIGFAIPMGAMVASTVLFCCGSKIYAAERDSEINKRPFRWISKAVTAVASKFVSSRSSRIRLPDEDSELGVLELQGKPLCHPTNRPGEKDAGKSHMIDNVKVVLRLLPIWITLLMFAVIFQQPNTFFTKQGAVMKRTMGTFKVPPATLQSAITLSIVLLMPLYDKALIPAARFFTRNEKGINVLQRMGVGMVLSIIAMVIAAQVETKRLEVAAAGGPDKKTAPMSILWLLPQYILLGISDVFTVVGMQEFFYSQVPLRMRTMGFALYTGVFGVGSFVSALMISIVESATRGRQGWFSDDMSKGRLDKYYWLLALTSVISLLVYMALCKVYRGQSNTEEGEIGLY</sequence>
<dbReference type="PANTHER" id="PTHR11654">
    <property type="entry name" value="OLIGOPEPTIDE TRANSPORTER-RELATED"/>
    <property type="match status" value="1"/>
</dbReference>
<dbReference type="Pfam" id="PF00854">
    <property type="entry name" value="PTR2"/>
    <property type="match status" value="1"/>
</dbReference>
<keyword evidence="4 6" id="KW-1133">Transmembrane helix</keyword>
<proteinExistence type="inferred from homology"/>
<dbReference type="EMBL" id="JAXIOK010000017">
    <property type="protein sequence ID" value="KAK4751525.1"/>
    <property type="molecule type" value="Genomic_DNA"/>
</dbReference>
<feature type="transmembrane region" description="Helical" evidence="6">
    <location>
        <begin position="460"/>
        <end position="484"/>
    </location>
</feature>
<name>A0AAN7JQ64_9MYRT</name>
<feature type="transmembrane region" description="Helical" evidence="6">
    <location>
        <begin position="44"/>
        <end position="62"/>
    </location>
</feature>